<dbReference type="STRING" id="699218.HMPREF0889_0281"/>
<dbReference type="OrthoDB" id="5438497at2"/>
<dbReference type="EMBL" id="ADGP01000020">
    <property type="protein sequence ID" value="EFD93884.1"/>
    <property type="molecule type" value="Genomic_DNA"/>
</dbReference>
<accession>D3LVF7</accession>
<gene>
    <name evidence="1" type="ORF">HMPREF0889_0281</name>
</gene>
<dbReference type="RefSeq" id="WP_009369815.1">
    <property type="nucleotide sequence ID" value="NZ_ADGP01000020.1"/>
</dbReference>
<dbReference type="Proteomes" id="UP000003242">
    <property type="component" value="Unassembled WGS sequence"/>
</dbReference>
<comment type="caution">
    <text evidence="1">The sequence shown here is derived from an EMBL/GenBank/DDBJ whole genome shotgun (WGS) entry which is preliminary data.</text>
</comment>
<evidence type="ECO:0000313" key="1">
    <source>
        <dbReference type="EMBL" id="EFD93884.1"/>
    </source>
</evidence>
<evidence type="ECO:0000313" key="2">
    <source>
        <dbReference type="Proteomes" id="UP000003242"/>
    </source>
</evidence>
<sequence>MQNVFITQNSFTTGEISPEVAERTDLEKYKSALLQAENAVVSPYGSVSRRTGSKYIGAIKYADKEAVLVPFMDSSDRSYLLEVGYKYIRVWKDETMEQEIDTPFEYPKELNFTQSGDTAFICSGRYPVYELLHGRYWELRKFDIPKPYFDDIISAIENVSDVNYTESDTPVFSQTKAGDYTFTPTVSGLYKIVLFGGAGGKKGTIEHYAGSTKHDEAIYHYEYGVAGNEGQKKIVTVKLKAKTTYSIHVGKGGEDGDKHKKGIARGWEEGDVYNSFLNGGPGEDTTVKGNSDGVNIVAKGGATFTGSKFESPRKNKLIKEFYKQDPTISMLYRQNFVTNKYEKDYFGIPEFNIAKVGFGFLKIEVNGWSDFDNVALFGNPTGACFIYFLAAEKEETPHPDSIEDTSLQITDSKITSSNSIFVQALKNTKIKIVQTQQSKSVEMTLGENEEEQTSGAVYVGEKWKISTSGIHNSRIVIERSLNGQQWHEYRKYISKDDQNFMESGSEKEKCYLRVKAKTQGKINTERKDSDNLSVVLSALPFENEGIIEITDIVSPKEIKYTAIEPVIPNVPVDAFAFSSWNDRNGYPKLSCFFQDRLVFAGTKKEPYSLWFSRTGDYNNFSVEKAEGTVTEDSAIKLDLIVRNLYEIRHLVPSNDLIVLTSGNEWIISGDTAITPTKCTPKVQTMRGASNCKPWHIGNRLIYVQRDGGTIRDFGYSYDSDNYNGDELNLFASHLTKRHQMVSSAYCQNPYSTLYFVREDGEIICLMLIKEQNVCAWTHWNTHGKYLDCCSVLENGKDYLYVIVERTNREAQIVRYLEKFDLSATNDTGVYLDCWTTTFATIMQENQSIQIDAPQLNGERFYTIAKPWEKGGLRQRNTEVIFDGWIDKNKTSKPLHKDTYDIYTGLKFYTHITFPCLEMASPDLSLRGRTYKLNQIYLSLYQSYGGELMINQNKYEKFRYNDIQYTYLDSPQIYGVGIFPYVADWDIVQTVPQLDKGISSKNVLGIRTDTPYPFTVKSITKEITVGGGMVRTYNGGGIKG</sequence>
<dbReference type="eggNOG" id="ENOG502Z8BQ">
    <property type="taxonomic scope" value="Bacteria"/>
</dbReference>
<proteinExistence type="predicted"/>
<reference evidence="2" key="1">
    <citation type="submission" date="2009-12" db="EMBL/GenBank/DDBJ databases">
        <title>Sequence of Clostridiales genomosp. BVAB3 str. UPII9-5.</title>
        <authorList>
            <person name="Madupu R."/>
            <person name="Durkin A.S."/>
            <person name="Torralba M."/>
            <person name="Methe B."/>
            <person name="Sutton G.G."/>
            <person name="Strausberg R.L."/>
            <person name="Nelson K.E."/>
        </authorList>
    </citation>
    <scope>NUCLEOTIDE SEQUENCE [LARGE SCALE GENOMIC DNA]</scope>
    <source>
        <strain evidence="2">28L</strain>
    </source>
</reference>
<dbReference type="AlphaFoldDB" id="D3LVF7"/>
<name>D3LVF7_9FIRM</name>
<organism evidence="1 2">
    <name type="scientific">Megasphaera lornae</name>
    <dbReference type="NCBI Taxonomy" id="1000568"/>
    <lineage>
        <taxon>Bacteria</taxon>
        <taxon>Bacillati</taxon>
        <taxon>Bacillota</taxon>
        <taxon>Negativicutes</taxon>
        <taxon>Veillonellales</taxon>
        <taxon>Veillonellaceae</taxon>
        <taxon>Megasphaera</taxon>
    </lineage>
</organism>
<protein>
    <submittedName>
        <fullName evidence="1">Uncharacterized protein</fullName>
    </submittedName>
</protein>